<evidence type="ECO:0000313" key="2">
    <source>
        <dbReference type="Proteomes" id="UP000037035"/>
    </source>
</evidence>
<dbReference type="VEuPathDB" id="FungiDB:VP01_11451g1"/>
<dbReference type="AlphaFoldDB" id="A0A0L6VRT4"/>
<gene>
    <name evidence="1" type="ORF">VP01_11451g1</name>
</gene>
<reference evidence="1 2" key="1">
    <citation type="submission" date="2015-08" db="EMBL/GenBank/DDBJ databases">
        <title>Next Generation Sequencing and Analysis of the Genome of Puccinia sorghi L Schw, the Causal Agent of Maize Common Rust.</title>
        <authorList>
            <person name="Rochi L."/>
            <person name="Burguener G."/>
            <person name="Darino M."/>
            <person name="Turjanski A."/>
            <person name="Kreff E."/>
            <person name="Dieguez M.J."/>
            <person name="Sacco F."/>
        </authorList>
    </citation>
    <scope>NUCLEOTIDE SEQUENCE [LARGE SCALE GENOMIC DNA]</scope>
    <source>
        <strain evidence="1 2">RO10H11247</strain>
    </source>
</reference>
<dbReference type="Proteomes" id="UP000037035">
    <property type="component" value="Unassembled WGS sequence"/>
</dbReference>
<feature type="non-terminal residue" evidence="1">
    <location>
        <position position="1"/>
    </location>
</feature>
<evidence type="ECO:0000313" key="1">
    <source>
        <dbReference type="EMBL" id="KNZ63428.1"/>
    </source>
</evidence>
<dbReference type="EMBL" id="LAVV01001612">
    <property type="protein sequence ID" value="KNZ63428.1"/>
    <property type="molecule type" value="Genomic_DNA"/>
</dbReference>
<comment type="caution">
    <text evidence="1">The sequence shown here is derived from an EMBL/GenBank/DDBJ whole genome shotgun (WGS) entry which is preliminary data.</text>
</comment>
<accession>A0A0L6VRT4</accession>
<sequence>KSGVFRLVDEGLCSSLNSAIQIFYQSCQHRAEVALQNLRQTGTVSDYTQEFNQHTRTFGWANTPLMSLYQHCLRENIHLAVVMRKTEFDSL</sequence>
<proteinExistence type="predicted"/>
<keyword evidence="2" id="KW-1185">Reference proteome</keyword>
<name>A0A0L6VRT4_9BASI</name>
<organism evidence="1 2">
    <name type="scientific">Puccinia sorghi</name>
    <dbReference type="NCBI Taxonomy" id="27349"/>
    <lineage>
        <taxon>Eukaryota</taxon>
        <taxon>Fungi</taxon>
        <taxon>Dikarya</taxon>
        <taxon>Basidiomycota</taxon>
        <taxon>Pucciniomycotina</taxon>
        <taxon>Pucciniomycetes</taxon>
        <taxon>Pucciniales</taxon>
        <taxon>Pucciniaceae</taxon>
        <taxon>Puccinia</taxon>
    </lineage>
</organism>
<evidence type="ECO:0008006" key="3">
    <source>
        <dbReference type="Google" id="ProtNLM"/>
    </source>
</evidence>
<protein>
    <recommendedName>
        <fullName evidence="3">Retrotransposon gag domain-containing protein</fullName>
    </recommendedName>
</protein>